<dbReference type="EMBL" id="CP031080">
    <property type="protein sequence ID" value="AYF03772.1"/>
    <property type="molecule type" value="Genomic_DNA"/>
</dbReference>
<protein>
    <recommendedName>
        <fullName evidence="3">Alpha/beta fold hydrolase</fullName>
    </recommendedName>
</protein>
<dbReference type="SUPFAM" id="SSF53474">
    <property type="entry name" value="alpha/beta-Hydrolases"/>
    <property type="match status" value="1"/>
</dbReference>
<geneLocation type="plasmid" evidence="2">
    <name>pyee2</name>
</geneLocation>
<organism evidence="1 2">
    <name type="scientific">Paracoccus yeei</name>
    <dbReference type="NCBI Taxonomy" id="147645"/>
    <lineage>
        <taxon>Bacteria</taxon>
        <taxon>Pseudomonadati</taxon>
        <taxon>Pseudomonadota</taxon>
        <taxon>Alphaproteobacteria</taxon>
        <taxon>Rhodobacterales</taxon>
        <taxon>Paracoccaceae</taxon>
        <taxon>Paracoccus</taxon>
    </lineage>
</organism>
<dbReference type="Proteomes" id="UP000272010">
    <property type="component" value="Plasmid pYEE2"/>
</dbReference>
<reference evidence="2" key="1">
    <citation type="submission" date="2018-07" db="EMBL/GenBank/DDBJ databases">
        <title>Genome Structure of the Opportunistic Pathogen Paracoccus yeei (Alphaproteobacteria) and Identification of Putative Virulence Factors.</title>
        <authorList>
            <person name="Lasek R."/>
            <person name="Szuplewska M."/>
            <person name="Mitura M."/>
            <person name="Decewicz P."/>
            <person name="Chmielowska C."/>
            <person name="Pawlot A."/>
            <person name="Sentkowska D."/>
            <person name="Czarnecki J."/>
            <person name="Bartosik D."/>
        </authorList>
    </citation>
    <scope>NUCLEOTIDE SEQUENCE [LARGE SCALE GENOMIC DNA]</scope>
    <source>
        <strain evidence="2">CCUG 32053</strain>
        <plasmid evidence="2">pyee2</plasmid>
    </source>
</reference>
<dbReference type="Pfam" id="PF05990">
    <property type="entry name" value="DUF900"/>
    <property type="match status" value="1"/>
</dbReference>
<proteinExistence type="predicted"/>
<dbReference type="PANTHER" id="PTHR36513:SF1">
    <property type="entry name" value="TRANSMEMBRANE PROTEIN"/>
    <property type="match status" value="1"/>
</dbReference>
<accession>A0A386UVA5</accession>
<dbReference type="Gene3D" id="3.40.50.1820">
    <property type="entry name" value="alpha/beta hydrolase"/>
    <property type="match status" value="1"/>
</dbReference>
<dbReference type="InterPro" id="IPR029058">
    <property type="entry name" value="AB_hydrolase_fold"/>
</dbReference>
<evidence type="ECO:0000313" key="1">
    <source>
        <dbReference type="EMBL" id="AYF03772.1"/>
    </source>
</evidence>
<gene>
    <name evidence="1" type="ORF">PY32053_04238</name>
</gene>
<name>A0A386UVA5_9RHOB</name>
<keyword evidence="1" id="KW-0614">Plasmid</keyword>
<dbReference type="PANTHER" id="PTHR36513">
    <property type="entry name" value="ABC TRANSMEMBRANE TYPE-1 DOMAIN-CONTAINING PROTEIN"/>
    <property type="match status" value="1"/>
</dbReference>
<sequence>MTVRRYDYDGRAFNAGVAAGRGGTSVILYVHGYNNTLQESVYRTAQIAHDSRAAEATVLFAWPSAGRAVGYVADRDAADFSRAALVRLMTDLAKNPRIGRIMVVGHSMGGRLTQEALMQLSLAGRRDVLNRLEVVLADPDIDVDLFLEQARIVGPLTPPLMVMVATDDRALRTSQVLAGGHNRVGRVDVHDPRVQQAARALGVRIVDFTAIATDAMAHNRIVQVAALYSRLPASETRPSLRKAGAFVFGAVGAGIVQIGQGISGE</sequence>
<dbReference type="AlphaFoldDB" id="A0A386UVA5"/>
<dbReference type="RefSeq" id="WP_120444706.1">
    <property type="nucleotide sequence ID" value="NZ_CP031080.1"/>
</dbReference>
<evidence type="ECO:0000313" key="2">
    <source>
        <dbReference type="Proteomes" id="UP000272010"/>
    </source>
</evidence>
<dbReference type="InterPro" id="IPR010297">
    <property type="entry name" value="DUF900_hydrolase"/>
</dbReference>
<evidence type="ECO:0008006" key="3">
    <source>
        <dbReference type="Google" id="ProtNLM"/>
    </source>
</evidence>